<dbReference type="RefSeq" id="WP_216418837.1">
    <property type="nucleotide sequence ID" value="NZ_JAHLQK010000006.1"/>
</dbReference>
<proteinExistence type="predicted"/>
<gene>
    <name evidence="1" type="ORF">KQI88_15435</name>
</gene>
<keyword evidence="2" id="KW-1185">Reference proteome</keyword>
<name>A0ABS6G5Q7_9FIRM</name>
<dbReference type="Pfam" id="PF12952">
    <property type="entry name" value="DUF3841"/>
    <property type="match status" value="1"/>
</dbReference>
<protein>
    <submittedName>
        <fullName evidence="1">DUF3841 domain-containing protein</fullName>
    </submittedName>
</protein>
<dbReference type="EMBL" id="JAHLQK010000006">
    <property type="protein sequence ID" value="MBU5677810.1"/>
    <property type="molecule type" value="Genomic_DNA"/>
</dbReference>
<dbReference type="Proteomes" id="UP000779508">
    <property type="component" value="Unassembled WGS sequence"/>
</dbReference>
<comment type="caution">
    <text evidence="1">The sequence shown here is derived from an EMBL/GenBank/DDBJ whole genome shotgun (WGS) entry which is preliminary data.</text>
</comment>
<evidence type="ECO:0000313" key="1">
    <source>
        <dbReference type="EMBL" id="MBU5677810.1"/>
    </source>
</evidence>
<reference evidence="1 2" key="1">
    <citation type="submission" date="2021-06" db="EMBL/GenBank/DDBJ databases">
        <authorList>
            <person name="Sun Q."/>
            <person name="Li D."/>
        </authorList>
    </citation>
    <scope>NUCLEOTIDE SEQUENCE [LARGE SCALE GENOMIC DNA]</scope>
    <source>
        <strain evidence="1 2">MSJ-5</strain>
    </source>
</reference>
<organism evidence="1 2">
    <name type="scientific">Alkaliphilus flagellatus</name>
    <dbReference type="NCBI Taxonomy" id="2841507"/>
    <lineage>
        <taxon>Bacteria</taxon>
        <taxon>Bacillati</taxon>
        <taxon>Bacillota</taxon>
        <taxon>Clostridia</taxon>
        <taxon>Peptostreptococcales</taxon>
        <taxon>Natronincolaceae</taxon>
        <taxon>Alkaliphilus</taxon>
    </lineage>
</organism>
<sequence>MDSKCNTVKLYSVQTNLLIKIIEKNGTCFSKKDFIISKYEESAPIFVAAYSWFSKEADKIVPRPDKAEFPYWAFTDMKNLEKFSDSSILELYVPINEVVFFNMYDWNKILKLQYIGESENEEKNFRSLLNEYGIKHDSDLILTNFYPELKKQVMDSWSHLFFYHNQIKNGNFSCVQSVQAALWQIRYEWINNIIN</sequence>
<dbReference type="InterPro" id="IPR024211">
    <property type="entry name" value="DUF3841"/>
</dbReference>
<accession>A0ABS6G5Q7</accession>
<evidence type="ECO:0000313" key="2">
    <source>
        <dbReference type="Proteomes" id="UP000779508"/>
    </source>
</evidence>